<dbReference type="InterPro" id="IPR008266">
    <property type="entry name" value="Tyr_kinase_AS"/>
</dbReference>
<reference evidence="6" key="2">
    <citation type="submission" date="2023-06" db="EMBL/GenBank/DDBJ databases">
        <authorList>
            <consortium name="Lawrence Berkeley National Laboratory"/>
            <person name="Haridas S."/>
            <person name="Hensen N."/>
            <person name="Bonometti L."/>
            <person name="Westerberg I."/>
            <person name="Brannstrom I.O."/>
            <person name="Guillou S."/>
            <person name="Cros-Aarteil S."/>
            <person name="Calhoun S."/>
            <person name="Kuo A."/>
            <person name="Mondo S."/>
            <person name="Pangilinan J."/>
            <person name="Riley R."/>
            <person name="Labutti K."/>
            <person name="Andreopoulos B."/>
            <person name="Lipzen A."/>
            <person name="Chen C."/>
            <person name="Yanf M."/>
            <person name="Daum C."/>
            <person name="Ng V."/>
            <person name="Clum A."/>
            <person name="Steindorff A."/>
            <person name="Ohm R."/>
            <person name="Martin F."/>
            <person name="Silar P."/>
            <person name="Natvig D."/>
            <person name="Lalanne C."/>
            <person name="Gautier V."/>
            <person name="Ament-Velasquez S.L."/>
            <person name="Kruys A."/>
            <person name="Hutchinson M.I."/>
            <person name="Powell A.J."/>
            <person name="Barry K."/>
            <person name="Miller A.N."/>
            <person name="Grigoriev I.V."/>
            <person name="Debuchy R."/>
            <person name="Gladieux P."/>
            <person name="Thoren M.H."/>
            <person name="Johannesson H."/>
        </authorList>
    </citation>
    <scope>NUCLEOTIDE SEQUENCE</scope>
    <source>
        <strain evidence="6">CBS 958.72</strain>
    </source>
</reference>
<evidence type="ECO:0000256" key="1">
    <source>
        <dbReference type="ARBA" id="ARBA00012513"/>
    </source>
</evidence>
<dbReference type="PANTHER" id="PTHR38248">
    <property type="entry name" value="FUNK1 6"/>
    <property type="match status" value="1"/>
</dbReference>
<dbReference type="EC" id="2.7.11.1" evidence="1"/>
<dbReference type="GO" id="GO:0004674">
    <property type="term" value="F:protein serine/threonine kinase activity"/>
    <property type="evidence" value="ECO:0007669"/>
    <property type="project" value="UniProtKB-EC"/>
</dbReference>
<evidence type="ECO:0000313" key="7">
    <source>
        <dbReference type="Proteomes" id="UP001287356"/>
    </source>
</evidence>
<reference evidence="6" key="1">
    <citation type="journal article" date="2023" name="Mol. Phylogenet. Evol.">
        <title>Genome-scale phylogeny and comparative genomics of the fungal order Sordariales.</title>
        <authorList>
            <person name="Hensen N."/>
            <person name="Bonometti L."/>
            <person name="Westerberg I."/>
            <person name="Brannstrom I.O."/>
            <person name="Guillou S."/>
            <person name="Cros-Aarteil S."/>
            <person name="Calhoun S."/>
            <person name="Haridas S."/>
            <person name="Kuo A."/>
            <person name="Mondo S."/>
            <person name="Pangilinan J."/>
            <person name="Riley R."/>
            <person name="LaButti K."/>
            <person name="Andreopoulos B."/>
            <person name="Lipzen A."/>
            <person name="Chen C."/>
            <person name="Yan M."/>
            <person name="Daum C."/>
            <person name="Ng V."/>
            <person name="Clum A."/>
            <person name="Steindorff A."/>
            <person name="Ohm R.A."/>
            <person name="Martin F."/>
            <person name="Silar P."/>
            <person name="Natvig D.O."/>
            <person name="Lalanne C."/>
            <person name="Gautier V."/>
            <person name="Ament-Velasquez S.L."/>
            <person name="Kruys A."/>
            <person name="Hutchinson M.I."/>
            <person name="Powell A.J."/>
            <person name="Barry K."/>
            <person name="Miller A.N."/>
            <person name="Grigoriev I.V."/>
            <person name="Debuchy R."/>
            <person name="Gladieux P."/>
            <person name="Hiltunen Thoren M."/>
            <person name="Johannesson H."/>
        </authorList>
    </citation>
    <scope>NUCLEOTIDE SEQUENCE</scope>
    <source>
        <strain evidence="6">CBS 958.72</strain>
    </source>
</reference>
<evidence type="ECO:0000256" key="4">
    <source>
        <dbReference type="SAM" id="MobiDB-lite"/>
    </source>
</evidence>
<dbReference type="PROSITE" id="PS00109">
    <property type="entry name" value="PROTEIN_KINASE_TYR"/>
    <property type="match status" value="1"/>
</dbReference>
<gene>
    <name evidence="6" type="ORF">B0T24DRAFT_387668</name>
</gene>
<comment type="caution">
    <text evidence="6">The sequence shown here is derived from an EMBL/GenBank/DDBJ whole genome shotgun (WGS) entry which is preliminary data.</text>
</comment>
<name>A0AAE0K081_9PEZI</name>
<dbReference type="AlphaFoldDB" id="A0AAE0K081"/>
<dbReference type="Pfam" id="PF17667">
    <property type="entry name" value="Pkinase_fungal"/>
    <property type="match status" value="1"/>
</dbReference>
<proteinExistence type="predicted"/>
<dbReference type="InterPro" id="IPR011009">
    <property type="entry name" value="Kinase-like_dom_sf"/>
</dbReference>
<dbReference type="PANTHER" id="PTHR38248:SF2">
    <property type="entry name" value="FUNK1 11"/>
    <property type="match status" value="1"/>
</dbReference>
<evidence type="ECO:0000256" key="2">
    <source>
        <dbReference type="ARBA" id="ARBA00047899"/>
    </source>
</evidence>
<evidence type="ECO:0000256" key="3">
    <source>
        <dbReference type="ARBA" id="ARBA00048679"/>
    </source>
</evidence>
<feature type="domain" description="Fungal-type protein kinase" evidence="5">
    <location>
        <begin position="268"/>
        <end position="681"/>
    </location>
</feature>
<comment type="catalytic activity">
    <reaction evidence="3">
        <text>L-seryl-[protein] + ATP = O-phospho-L-seryl-[protein] + ADP + H(+)</text>
        <dbReference type="Rhea" id="RHEA:17989"/>
        <dbReference type="Rhea" id="RHEA-COMP:9863"/>
        <dbReference type="Rhea" id="RHEA-COMP:11604"/>
        <dbReference type="ChEBI" id="CHEBI:15378"/>
        <dbReference type="ChEBI" id="CHEBI:29999"/>
        <dbReference type="ChEBI" id="CHEBI:30616"/>
        <dbReference type="ChEBI" id="CHEBI:83421"/>
        <dbReference type="ChEBI" id="CHEBI:456216"/>
        <dbReference type="EC" id="2.7.11.1"/>
    </reaction>
</comment>
<sequence>MTDQFSKIIEENPIGRGLGAFRASFGAICEGASISRTPDAVERLSHEDLQNLTLILLSNLRILPASRLLRSSGRSESLFSDLSRLDSAVSSDDFDFDRIIPLLKSAITDDNDVLIWKEVYKAVTEPTPPPQPIASSLQQTPWLHNTGSFANSSEYRKDVDRVLRDELGVMYVGLPRFYETFFGRVADLGTASEAVFEKCKEGSEPLFSDGWSGWPEDANQDHVLSWFSELSEKLATFAEDYRSIPTHRRRPLAQPNKPIQGSTADRKLDVGFVDDPKAGKDSKCHWSHILVPGELKSNPAADKASKAWLDIGTYAREVLAAQDTRRFVLGFTICGSLMRVWEFDRLGGLASERFDINEDGSRFVFTVLGFLWMNEEELGIDPTFTAANGQRFIEIERNGLKERLIIDEVMQRARCVAGRATTCWRAHREGLPQMPLVIKDSWQYPERDEEGELLCEVTRKGVINMARYYYHETVQIHGADDDVRNNVRGGLDITRATNYRPERSALQPAMAASEVSRRGRKSSAVAGEKRSSSQTGASLPHSKRPCSTSPVKAGGDLSNRVHRRVILRDYGNPIYRASSRTSLLAALSGCIEGHESLRKAGVLHRDISINNLLVNEDPDNPSRPSFLIDLDLAIKEDREGSSGARGKTGTRAFMAIGALLGEQHSFMHDLESFFWVLFWICIHYTGPDKSRPVTKFDKWNYVDTEELAKLKLGTVTKESLFMKTMTDNFTPYYAPLIPLLNRLRKVVFPKDKPWEREDEKLYSQMRGILQEGMDLN</sequence>
<dbReference type="Proteomes" id="UP001287356">
    <property type="component" value="Unassembled WGS sequence"/>
</dbReference>
<dbReference type="InterPro" id="IPR040976">
    <property type="entry name" value="Pkinase_fungal"/>
</dbReference>
<feature type="region of interest" description="Disordered" evidence="4">
    <location>
        <begin position="494"/>
        <end position="557"/>
    </location>
</feature>
<evidence type="ECO:0000259" key="5">
    <source>
        <dbReference type="Pfam" id="PF17667"/>
    </source>
</evidence>
<evidence type="ECO:0000313" key="6">
    <source>
        <dbReference type="EMBL" id="KAK3367307.1"/>
    </source>
</evidence>
<dbReference type="SUPFAM" id="SSF56112">
    <property type="entry name" value="Protein kinase-like (PK-like)"/>
    <property type="match status" value="1"/>
</dbReference>
<dbReference type="Gene3D" id="1.10.510.10">
    <property type="entry name" value="Transferase(Phosphotransferase) domain 1"/>
    <property type="match status" value="1"/>
</dbReference>
<dbReference type="EMBL" id="JAULSN010000007">
    <property type="protein sequence ID" value="KAK3367307.1"/>
    <property type="molecule type" value="Genomic_DNA"/>
</dbReference>
<comment type="catalytic activity">
    <reaction evidence="2">
        <text>L-threonyl-[protein] + ATP = O-phospho-L-threonyl-[protein] + ADP + H(+)</text>
        <dbReference type="Rhea" id="RHEA:46608"/>
        <dbReference type="Rhea" id="RHEA-COMP:11060"/>
        <dbReference type="Rhea" id="RHEA-COMP:11605"/>
        <dbReference type="ChEBI" id="CHEBI:15378"/>
        <dbReference type="ChEBI" id="CHEBI:30013"/>
        <dbReference type="ChEBI" id="CHEBI:30616"/>
        <dbReference type="ChEBI" id="CHEBI:61977"/>
        <dbReference type="ChEBI" id="CHEBI:456216"/>
        <dbReference type="EC" id="2.7.11.1"/>
    </reaction>
</comment>
<protein>
    <recommendedName>
        <fullName evidence="1">non-specific serine/threonine protein kinase</fullName>
        <ecNumber evidence="1">2.7.11.1</ecNumber>
    </recommendedName>
</protein>
<accession>A0AAE0K081</accession>
<organism evidence="6 7">
    <name type="scientific">Lasiosphaeria ovina</name>
    <dbReference type="NCBI Taxonomy" id="92902"/>
    <lineage>
        <taxon>Eukaryota</taxon>
        <taxon>Fungi</taxon>
        <taxon>Dikarya</taxon>
        <taxon>Ascomycota</taxon>
        <taxon>Pezizomycotina</taxon>
        <taxon>Sordariomycetes</taxon>
        <taxon>Sordariomycetidae</taxon>
        <taxon>Sordariales</taxon>
        <taxon>Lasiosphaeriaceae</taxon>
        <taxon>Lasiosphaeria</taxon>
    </lineage>
</organism>
<keyword evidence="7" id="KW-1185">Reference proteome</keyword>